<name>A0A0G0LNN2_9BACT</name>
<reference evidence="2 3" key="1">
    <citation type="journal article" date="2015" name="Nature">
        <title>rRNA introns, odd ribosomes, and small enigmatic genomes across a large radiation of phyla.</title>
        <authorList>
            <person name="Brown C.T."/>
            <person name="Hug L.A."/>
            <person name="Thomas B.C."/>
            <person name="Sharon I."/>
            <person name="Castelle C.J."/>
            <person name="Singh A."/>
            <person name="Wilkins M.J."/>
            <person name="Williams K.H."/>
            <person name="Banfield J.F."/>
        </authorList>
    </citation>
    <scope>NUCLEOTIDE SEQUENCE [LARGE SCALE GENOMIC DNA]</scope>
</reference>
<feature type="transmembrane region" description="Helical" evidence="1">
    <location>
        <begin position="31"/>
        <end position="52"/>
    </location>
</feature>
<sequence>MLYTLDMDPQVPILDQIPNDKSQITNGSHNITVISMAVFVLLSLSAVGFLYYQNQQLKKMLANYQVAPTPTSSATALATADPTANWKTYTHPTYKYQFKYPSDWSAVVSQSASANTLFGLNADSKSGIGGIEVREIPTEPQNFNSLTESKIIKQTPVTINGISGYKTKYSNVVSGTNFVFRHKDGLIYNIYINSEGQNDLEIFDQILSTFKFINPVASPSAKPIACTKEAKLCPDGSYVGRTGPNCEFAPCP</sequence>
<dbReference type="AlphaFoldDB" id="A0A0G0LNN2"/>
<keyword evidence="1" id="KW-0812">Transmembrane</keyword>
<organism evidence="2 3">
    <name type="scientific">Candidatus Woesebacteria bacterium GW2011_GWB1_39_10</name>
    <dbReference type="NCBI Taxonomy" id="1618572"/>
    <lineage>
        <taxon>Bacteria</taxon>
        <taxon>Candidatus Woeseibacteriota</taxon>
    </lineage>
</organism>
<dbReference type="EMBL" id="LBVU01000001">
    <property type="protein sequence ID" value="KKQ92662.1"/>
    <property type="molecule type" value="Genomic_DNA"/>
</dbReference>
<gene>
    <name evidence="2" type="ORF">UT17_C0001G0041</name>
</gene>
<protein>
    <submittedName>
        <fullName evidence="2">Uncharacterized protein</fullName>
    </submittedName>
</protein>
<comment type="caution">
    <text evidence="2">The sequence shown here is derived from an EMBL/GenBank/DDBJ whole genome shotgun (WGS) entry which is preliminary data.</text>
</comment>
<keyword evidence="1" id="KW-0472">Membrane</keyword>
<proteinExistence type="predicted"/>
<dbReference type="Proteomes" id="UP000034774">
    <property type="component" value="Unassembled WGS sequence"/>
</dbReference>
<accession>A0A0G0LNN2</accession>
<evidence type="ECO:0000313" key="2">
    <source>
        <dbReference type="EMBL" id="KKQ92662.1"/>
    </source>
</evidence>
<evidence type="ECO:0000256" key="1">
    <source>
        <dbReference type="SAM" id="Phobius"/>
    </source>
</evidence>
<dbReference type="STRING" id="1618572.UT17_C0001G0041"/>
<keyword evidence="1" id="KW-1133">Transmembrane helix</keyword>
<evidence type="ECO:0000313" key="3">
    <source>
        <dbReference type="Proteomes" id="UP000034774"/>
    </source>
</evidence>